<proteinExistence type="predicted"/>
<dbReference type="EMBL" id="JBBMRA010000012">
    <property type="protein sequence ID" value="MEM5537181.1"/>
    <property type="molecule type" value="Genomic_DNA"/>
</dbReference>
<dbReference type="RefSeq" id="WP_067988459.1">
    <property type="nucleotide sequence ID" value="NZ_CAXBCE010000047.1"/>
</dbReference>
<feature type="compositionally biased region" description="Basic residues" evidence="1">
    <location>
        <begin position="34"/>
        <end position="46"/>
    </location>
</feature>
<gene>
    <name evidence="2" type="ORF">WNY58_12355</name>
</gene>
<organism evidence="2 3">
    <name type="scientific">Neptuniibacter pectenicola</name>
    <dbReference type="NCBI Taxonomy" id="1806669"/>
    <lineage>
        <taxon>Bacteria</taxon>
        <taxon>Pseudomonadati</taxon>
        <taxon>Pseudomonadota</taxon>
        <taxon>Gammaproteobacteria</taxon>
        <taxon>Oceanospirillales</taxon>
        <taxon>Oceanospirillaceae</taxon>
        <taxon>Neptuniibacter</taxon>
    </lineage>
</organism>
<sequence>MARIKKSRKAKGFIDDSGPNRRERLADPESYDSRRRKALEKKKRHQSVYEKEKAQSDEGQSAQEQRKTRLADKIRKLNKEKAKVD</sequence>
<keyword evidence="3" id="KW-1185">Reference proteome</keyword>
<accession>A0ABU9TUU1</accession>
<feature type="compositionally biased region" description="Basic and acidic residues" evidence="1">
    <location>
        <begin position="12"/>
        <end position="33"/>
    </location>
</feature>
<evidence type="ECO:0000313" key="3">
    <source>
        <dbReference type="Proteomes" id="UP001449225"/>
    </source>
</evidence>
<evidence type="ECO:0000256" key="1">
    <source>
        <dbReference type="SAM" id="MobiDB-lite"/>
    </source>
</evidence>
<evidence type="ECO:0000313" key="2">
    <source>
        <dbReference type="EMBL" id="MEM5537181.1"/>
    </source>
</evidence>
<feature type="region of interest" description="Disordered" evidence="1">
    <location>
        <begin position="1"/>
        <end position="85"/>
    </location>
</feature>
<name>A0ABU9TUU1_9GAMM</name>
<feature type="compositionally biased region" description="Basic and acidic residues" evidence="1">
    <location>
        <begin position="47"/>
        <end position="56"/>
    </location>
</feature>
<reference evidence="2 3" key="1">
    <citation type="submission" date="2024-03" db="EMBL/GenBank/DDBJ databases">
        <title>Community enrichment and isolation of bacterial strains for fucoidan degradation.</title>
        <authorList>
            <person name="Sichert A."/>
        </authorList>
    </citation>
    <scope>NUCLEOTIDE SEQUENCE [LARGE SCALE GENOMIC DNA]</scope>
    <source>
        <strain evidence="2 3">AS76</strain>
    </source>
</reference>
<feature type="compositionally biased region" description="Basic and acidic residues" evidence="1">
    <location>
        <begin position="64"/>
        <end position="85"/>
    </location>
</feature>
<comment type="caution">
    <text evidence="2">The sequence shown here is derived from an EMBL/GenBank/DDBJ whole genome shotgun (WGS) entry which is preliminary data.</text>
</comment>
<protein>
    <submittedName>
        <fullName evidence="2">Uncharacterized protein</fullName>
    </submittedName>
</protein>
<dbReference type="Proteomes" id="UP001449225">
    <property type="component" value="Unassembled WGS sequence"/>
</dbReference>
<feature type="compositionally biased region" description="Basic residues" evidence="1">
    <location>
        <begin position="1"/>
        <end position="11"/>
    </location>
</feature>